<proteinExistence type="predicted"/>
<protein>
    <submittedName>
        <fullName evidence="1">Uncharacterized protein</fullName>
    </submittedName>
</protein>
<evidence type="ECO:0000313" key="2">
    <source>
        <dbReference type="Proteomes" id="UP001491613"/>
    </source>
</evidence>
<reference evidence="1 2" key="1">
    <citation type="submission" date="2024-01" db="EMBL/GenBank/DDBJ databases">
        <title>Horizontal gene transfer in Aeromonas trota.</title>
        <authorList>
            <person name="Otero Olarra J.E."/>
            <person name="Perez Valdespino A."/>
        </authorList>
    </citation>
    <scope>NUCLEOTIDE SEQUENCE [LARGE SCALE GENOMIC DNA]</scope>
    <source>
        <strain evidence="1 2">9.1</strain>
    </source>
</reference>
<accession>A0ABU9JGF7</accession>
<sequence>MDIELNDDNIFWVLENKKITVLGDFIDALYDKRLGSVVALSMDSIHFFSKDGVLITIKQFILRDPSYHMYCLANELSNIGAVIRVVIAHEPPFRGERFWQHDINFENGIISEPIAQWR</sequence>
<organism evidence="1 2">
    <name type="scientific">Aeromonas enteropelogenes</name>
    <name type="common">Aeromonas trota</name>
    <dbReference type="NCBI Taxonomy" id="29489"/>
    <lineage>
        <taxon>Bacteria</taxon>
        <taxon>Pseudomonadati</taxon>
        <taxon>Pseudomonadota</taxon>
        <taxon>Gammaproteobacteria</taxon>
        <taxon>Aeromonadales</taxon>
        <taxon>Aeromonadaceae</taxon>
        <taxon>Aeromonas</taxon>
    </lineage>
</organism>
<gene>
    <name evidence="1" type="ORF">V1482_20105</name>
</gene>
<keyword evidence="2" id="KW-1185">Reference proteome</keyword>
<dbReference type="Proteomes" id="UP001491613">
    <property type="component" value="Unassembled WGS sequence"/>
</dbReference>
<comment type="caution">
    <text evidence="1">The sequence shown here is derived from an EMBL/GenBank/DDBJ whole genome shotgun (WGS) entry which is preliminary data.</text>
</comment>
<name>A0ABU9JGF7_AEREN</name>
<dbReference type="RefSeq" id="WP_342018353.1">
    <property type="nucleotide sequence ID" value="NZ_JAAKKI010000033.1"/>
</dbReference>
<dbReference type="EMBL" id="JAZDDP010000017">
    <property type="protein sequence ID" value="MEL3921713.1"/>
    <property type="molecule type" value="Genomic_DNA"/>
</dbReference>
<evidence type="ECO:0000313" key="1">
    <source>
        <dbReference type="EMBL" id="MEL3921713.1"/>
    </source>
</evidence>